<keyword evidence="3" id="KW-1185">Reference proteome</keyword>
<accession>A0A1T4MKZ4</accession>
<evidence type="ECO:0000313" key="2">
    <source>
        <dbReference type="EMBL" id="SJZ67709.1"/>
    </source>
</evidence>
<feature type="region of interest" description="Disordered" evidence="1">
    <location>
        <begin position="101"/>
        <end position="143"/>
    </location>
</feature>
<dbReference type="AlphaFoldDB" id="A0A1T4MKZ4"/>
<gene>
    <name evidence="2" type="ORF">SAMN04488128_1011155</name>
</gene>
<name>A0A1T4MKZ4_9BACT</name>
<reference evidence="3" key="1">
    <citation type="submission" date="2017-02" db="EMBL/GenBank/DDBJ databases">
        <authorList>
            <person name="Varghese N."/>
            <person name="Submissions S."/>
        </authorList>
    </citation>
    <scope>NUCLEOTIDE SEQUENCE [LARGE SCALE GENOMIC DNA]</scope>
    <source>
        <strain evidence="3">DSM 22224</strain>
    </source>
</reference>
<dbReference type="Proteomes" id="UP000190367">
    <property type="component" value="Unassembled WGS sequence"/>
</dbReference>
<organism evidence="2 3">
    <name type="scientific">Chitinophaga eiseniae</name>
    <dbReference type="NCBI Taxonomy" id="634771"/>
    <lineage>
        <taxon>Bacteria</taxon>
        <taxon>Pseudomonadati</taxon>
        <taxon>Bacteroidota</taxon>
        <taxon>Chitinophagia</taxon>
        <taxon>Chitinophagales</taxon>
        <taxon>Chitinophagaceae</taxon>
        <taxon>Chitinophaga</taxon>
    </lineage>
</organism>
<protein>
    <submittedName>
        <fullName evidence="2">Uncharacterized protein</fullName>
    </submittedName>
</protein>
<evidence type="ECO:0000313" key="3">
    <source>
        <dbReference type="Proteomes" id="UP000190367"/>
    </source>
</evidence>
<feature type="compositionally biased region" description="Basic and acidic residues" evidence="1">
    <location>
        <begin position="128"/>
        <end position="143"/>
    </location>
</feature>
<proteinExistence type="predicted"/>
<sequence>MMISKTIPDHRRGQLLYSPTAIFTVPDFRTKTHPVILLHTPGRRFLPGSFFQGVAEPFDTIHQAAYLHISIRQRIAALQDYQYFRKTRQGAYDRTRRDVPLLHNGISPHASKVGSGIPPNSSELGISSRKEQDTYGHQGKKMD</sequence>
<evidence type="ECO:0000256" key="1">
    <source>
        <dbReference type="SAM" id="MobiDB-lite"/>
    </source>
</evidence>
<dbReference type="STRING" id="634771.SAMN04488128_1011155"/>
<dbReference type="EMBL" id="FUWZ01000001">
    <property type="protein sequence ID" value="SJZ67709.1"/>
    <property type="molecule type" value="Genomic_DNA"/>
</dbReference>